<proteinExistence type="predicted"/>
<keyword evidence="2" id="KW-0812">Transmembrane</keyword>
<dbReference type="Pfam" id="PF01757">
    <property type="entry name" value="Acyl_transf_3"/>
    <property type="match status" value="1"/>
</dbReference>
<name>A0ABP8US37_9ACTN</name>
<comment type="caution">
    <text evidence="4">The sequence shown here is derived from an EMBL/GenBank/DDBJ whole genome shotgun (WGS) entry which is preliminary data.</text>
</comment>
<keyword evidence="5" id="KW-1185">Reference proteome</keyword>
<accession>A0ABP8US37</accession>
<evidence type="ECO:0000313" key="4">
    <source>
        <dbReference type="EMBL" id="GAA4637066.1"/>
    </source>
</evidence>
<keyword evidence="4" id="KW-0012">Acyltransferase</keyword>
<dbReference type="InterPro" id="IPR052734">
    <property type="entry name" value="Nod_factor_acetyltransferase"/>
</dbReference>
<dbReference type="GO" id="GO:0016746">
    <property type="term" value="F:acyltransferase activity"/>
    <property type="evidence" value="ECO:0007669"/>
    <property type="project" value="UniProtKB-KW"/>
</dbReference>
<feature type="transmembrane region" description="Helical" evidence="2">
    <location>
        <begin position="239"/>
        <end position="258"/>
    </location>
</feature>
<sequence length="394" mass="44138">MSFRLSVWSIPVPDDRLHTLEPMTSPTTHSAGYPQAPSPGEITTPDLPAVRDEAPPPPRRRRDPFFDNAKFLAIVLVVAGHSIVDLRDVRVAHALYLFVYTFHMPVFIVITGYFSRNFTFSGGKARKLITNLGVPYVVFETAYSTYHWAVGNSSFEISLLDPYYLTWFLMALFMWRLSTPVWQQIRWPVAVAVGVSLLGGMSDLPDALEMNRVFGLVPFYVLGLMLKPEHFELLKQRKARVLGALTLVAGFAFTFFVADRHMTTEWVYWRSGNAVMHVGNLTGSAMRLGLMTAAIVLVTAFLSLVPARETWFTGLGGATLYAYLLHGFFTKLMEYMGWYDAALLHTIPGVLGTAATGAVLATLLCTPPVRKVMHWALEPDMSWAFVPLRRPRKA</sequence>
<keyword evidence="2" id="KW-0472">Membrane</keyword>
<dbReference type="PANTHER" id="PTHR37312:SF1">
    <property type="entry name" value="MEMBRANE-BOUND ACYLTRANSFERASE YKRP-RELATED"/>
    <property type="match status" value="1"/>
</dbReference>
<keyword evidence="2" id="KW-1133">Transmembrane helix</keyword>
<reference evidence="5" key="1">
    <citation type="journal article" date="2019" name="Int. J. Syst. Evol. Microbiol.">
        <title>The Global Catalogue of Microorganisms (GCM) 10K type strain sequencing project: providing services to taxonomists for standard genome sequencing and annotation.</title>
        <authorList>
            <consortium name="The Broad Institute Genomics Platform"/>
            <consortium name="The Broad Institute Genome Sequencing Center for Infectious Disease"/>
            <person name="Wu L."/>
            <person name="Ma J."/>
        </authorList>
    </citation>
    <scope>NUCLEOTIDE SEQUENCE [LARGE SCALE GENOMIC DNA]</scope>
    <source>
        <strain evidence="5">JCM 17939</strain>
    </source>
</reference>
<feature type="transmembrane region" description="Helical" evidence="2">
    <location>
        <begin position="341"/>
        <end position="365"/>
    </location>
</feature>
<dbReference type="Proteomes" id="UP001501442">
    <property type="component" value="Unassembled WGS sequence"/>
</dbReference>
<dbReference type="EMBL" id="BAABHK010000019">
    <property type="protein sequence ID" value="GAA4637066.1"/>
    <property type="molecule type" value="Genomic_DNA"/>
</dbReference>
<keyword evidence="4" id="KW-0808">Transferase</keyword>
<evidence type="ECO:0000313" key="5">
    <source>
        <dbReference type="Proteomes" id="UP001501442"/>
    </source>
</evidence>
<dbReference type="PANTHER" id="PTHR37312">
    <property type="entry name" value="MEMBRANE-BOUND ACYLTRANSFERASE YKRP-RELATED"/>
    <property type="match status" value="1"/>
</dbReference>
<protein>
    <submittedName>
        <fullName evidence="4">Acyltransferase family protein</fullName>
    </submittedName>
</protein>
<feature type="domain" description="Acyltransferase 3" evidence="3">
    <location>
        <begin position="64"/>
        <end position="358"/>
    </location>
</feature>
<evidence type="ECO:0000256" key="1">
    <source>
        <dbReference type="SAM" id="MobiDB-lite"/>
    </source>
</evidence>
<evidence type="ECO:0000259" key="3">
    <source>
        <dbReference type="Pfam" id="PF01757"/>
    </source>
</evidence>
<feature type="region of interest" description="Disordered" evidence="1">
    <location>
        <begin position="19"/>
        <end position="62"/>
    </location>
</feature>
<feature type="transmembrane region" description="Helical" evidence="2">
    <location>
        <begin position="95"/>
        <end position="116"/>
    </location>
</feature>
<feature type="transmembrane region" description="Helical" evidence="2">
    <location>
        <begin position="285"/>
        <end position="304"/>
    </location>
</feature>
<feature type="transmembrane region" description="Helical" evidence="2">
    <location>
        <begin position="128"/>
        <end position="150"/>
    </location>
</feature>
<feature type="transmembrane region" description="Helical" evidence="2">
    <location>
        <begin position="311"/>
        <end position="329"/>
    </location>
</feature>
<dbReference type="InterPro" id="IPR002656">
    <property type="entry name" value="Acyl_transf_3_dom"/>
</dbReference>
<organism evidence="4 5">
    <name type="scientific">Actinoallomurus vinaceus</name>
    <dbReference type="NCBI Taxonomy" id="1080074"/>
    <lineage>
        <taxon>Bacteria</taxon>
        <taxon>Bacillati</taxon>
        <taxon>Actinomycetota</taxon>
        <taxon>Actinomycetes</taxon>
        <taxon>Streptosporangiales</taxon>
        <taxon>Thermomonosporaceae</taxon>
        <taxon>Actinoallomurus</taxon>
    </lineage>
</organism>
<gene>
    <name evidence="4" type="ORF">GCM10023196_089370</name>
</gene>
<feature type="transmembrane region" description="Helical" evidence="2">
    <location>
        <begin position="162"/>
        <end position="178"/>
    </location>
</feature>
<evidence type="ECO:0000256" key="2">
    <source>
        <dbReference type="SAM" id="Phobius"/>
    </source>
</evidence>